<dbReference type="InterPro" id="IPR020596">
    <property type="entry name" value="rRNA_Ade_Mease_Trfase_CS"/>
</dbReference>
<gene>
    <name evidence="8" type="ORF">CCMP2556_LOCUS6602</name>
</gene>
<name>A0ABP0IKD3_9DINO</name>
<keyword evidence="1 4" id="KW-0489">Methyltransferase</keyword>
<feature type="region of interest" description="Disordered" evidence="5">
    <location>
        <begin position="67"/>
        <end position="91"/>
    </location>
</feature>
<organism evidence="8 9">
    <name type="scientific">Durusdinium trenchii</name>
    <dbReference type="NCBI Taxonomy" id="1381693"/>
    <lineage>
        <taxon>Eukaryota</taxon>
        <taxon>Sar</taxon>
        <taxon>Alveolata</taxon>
        <taxon>Dinophyceae</taxon>
        <taxon>Suessiales</taxon>
        <taxon>Symbiodiniaceae</taxon>
        <taxon>Durusdinium</taxon>
    </lineage>
</organism>
<comment type="caution">
    <text evidence="8">The sequence shown here is derived from an EMBL/GenBank/DDBJ whole genome shotgun (WGS) entry which is preliminary data.</text>
</comment>
<dbReference type="InterPro" id="IPR029063">
    <property type="entry name" value="SAM-dependent_MTases_sf"/>
</dbReference>
<accession>A0ABP0IKD3</accession>
<dbReference type="Pfam" id="PF22528">
    <property type="entry name" value="PRMT_C"/>
    <property type="match status" value="1"/>
</dbReference>
<dbReference type="InterPro" id="IPR041698">
    <property type="entry name" value="Methyltransf_25"/>
</dbReference>
<evidence type="ECO:0000256" key="4">
    <source>
        <dbReference type="PROSITE-ProRule" id="PRU01015"/>
    </source>
</evidence>
<proteinExistence type="predicted"/>
<keyword evidence="2 4" id="KW-0808">Transferase</keyword>
<evidence type="ECO:0000313" key="8">
    <source>
        <dbReference type="EMBL" id="CAK9001799.1"/>
    </source>
</evidence>
<keyword evidence="9" id="KW-1185">Reference proteome</keyword>
<evidence type="ECO:0000259" key="6">
    <source>
        <dbReference type="Pfam" id="PF13649"/>
    </source>
</evidence>
<evidence type="ECO:0000256" key="3">
    <source>
        <dbReference type="ARBA" id="ARBA00022691"/>
    </source>
</evidence>
<dbReference type="InterPro" id="IPR055135">
    <property type="entry name" value="PRMT_dom"/>
</dbReference>
<dbReference type="Proteomes" id="UP001642484">
    <property type="component" value="Unassembled WGS sequence"/>
</dbReference>
<evidence type="ECO:0000256" key="5">
    <source>
        <dbReference type="SAM" id="MobiDB-lite"/>
    </source>
</evidence>
<dbReference type="Pfam" id="PF13649">
    <property type="entry name" value="Methyltransf_25"/>
    <property type="match status" value="1"/>
</dbReference>
<evidence type="ECO:0000256" key="1">
    <source>
        <dbReference type="ARBA" id="ARBA00022603"/>
    </source>
</evidence>
<feature type="domain" description="Methyltransferase" evidence="6">
    <location>
        <begin position="122"/>
        <end position="224"/>
    </location>
</feature>
<evidence type="ECO:0000256" key="2">
    <source>
        <dbReference type="ARBA" id="ARBA00022679"/>
    </source>
</evidence>
<dbReference type="Gene3D" id="2.70.160.11">
    <property type="entry name" value="Hnrnp arginine n-methyltransferase1"/>
    <property type="match status" value="1"/>
</dbReference>
<dbReference type="SUPFAM" id="SSF53335">
    <property type="entry name" value="S-adenosyl-L-methionine-dependent methyltransferases"/>
    <property type="match status" value="1"/>
</dbReference>
<dbReference type="PROSITE" id="PS51678">
    <property type="entry name" value="SAM_MT_PRMT"/>
    <property type="match status" value="1"/>
</dbReference>
<reference evidence="8 9" key="1">
    <citation type="submission" date="2024-02" db="EMBL/GenBank/DDBJ databases">
        <authorList>
            <person name="Chen Y."/>
            <person name="Shah S."/>
            <person name="Dougan E. K."/>
            <person name="Thang M."/>
            <person name="Chan C."/>
        </authorList>
    </citation>
    <scope>NUCLEOTIDE SEQUENCE [LARGE SCALE GENOMIC DNA]</scope>
</reference>
<dbReference type="PANTHER" id="PTHR11006:SF4">
    <property type="entry name" value="PROTEIN ARGININE N-METHYLTRANSFERASE 7"/>
    <property type="match status" value="1"/>
</dbReference>
<sequence length="421" mass="46328">MAQIALAPSLGRAVSLDGCRRLREDARFAAPGWRGARASSLWLLAGVYAGRRPVRASIAVEAGWHPGAEDADEAAPLPDESNENDESSSYNDLGVHREMLEDRVRTEAFREAIFQTCQDKVVLEVGCGSGILSVFAAQAGARRVVAVEADVEMAELAQEVVDGNGVDVNVLSGRVEEVAQVVDQALDGQKVDVLISEWMGFMLVCEDMFRSVVFARDRWLAEGGQMLPRRCQLFAAPFSHMELVERQTGFWGSKPYGVDLSVLAFPALDQHLCRPVIGSLTQQQLLSDGDLLFELDCQKAARDAVRQRDCHFTAVVQHQGHFHGIAVWFDCELLAGLHFTTGPQGDPTHWEQTLLFLDPASELMDMNLQQGDEIAGELRWLVRGKDLGVVILGEVSKKSKTYADDQSGPLKFGRRLVLNLI</sequence>
<dbReference type="EMBL" id="CAXAMN010002891">
    <property type="protein sequence ID" value="CAK9001799.1"/>
    <property type="molecule type" value="Genomic_DNA"/>
</dbReference>
<evidence type="ECO:0000313" key="9">
    <source>
        <dbReference type="Proteomes" id="UP001642484"/>
    </source>
</evidence>
<dbReference type="InterPro" id="IPR025799">
    <property type="entry name" value="Arg_MeTrfase"/>
</dbReference>
<feature type="domain" description="Protein arginine N-methyltransferase" evidence="7">
    <location>
        <begin position="230"/>
        <end position="378"/>
    </location>
</feature>
<dbReference type="Gene3D" id="3.40.50.150">
    <property type="entry name" value="Vaccinia Virus protein VP39"/>
    <property type="match status" value="1"/>
</dbReference>
<dbReference type="CDD" id="cd02440">
    <property type="entry name" value="AdoMet_MTases"/>
    <property type="match status" value="1"/>
</dbReference>
<dbReference type="PROSITE" id="PS01131">
    <property type="entry name" value="RRNA_A_DIMETH"/>
    <property type="match status" value="1"/>
</dbReference>
<dbReference type="PANTHER" id="PTHR11006">
    <property type="entry name" value="PROTEIN ARGININE N-METHYLTRANSFERASE"/>
    <property type="match status" value="1"/>
</dbReference>
<keyword evidence="3 4" id="KW-0949">S-adenosyl-L-methionine</keyword>
<evidence type="ECO:0000259" key="7">
    <source>
        <dbReference type="Pfam" id="PF22528"/>
    </source>
</evidence>
<protein>
    <submittedName>
        <fullName evidence="8">Uncharacterized protein</fullName>
    </submittedName>
</protein>